<dbReference type="CDD" id="cd12148">
    <property type="entry name" value="fungal_TF_MHR"/>
    <property type="match status" value="1"/>
</dbReference>
<dbReference type="EMBL" id="KN823099">
    <property type="protein sequence ID" value="KIO22853.1"/>
    <property type="molecule type" value="Genomic_DNA"/>
</dbReference>
<dbReference type="GO" id="GO:0008270">
    <property type="term" value="F:zinc ion binding"/>
    <property type="evidence" value="ECO:0007669"/>
    <property type="project" value="InterPro"/>
</dbReference>
<keyword evidence="2" id="KW-0479">Metal-binding</keyword>
<protein>
    <recommendedName>
        <fullName evidence="6">Xylanolytic transcriptional activator regulatory domain-containing protein</fullName>
    </recommendedName>
</protein>
<dbReference type="STRING" id="1051891.A0A0C3KNF5"/>
<dbReference type="GO" id="GO:0000981">
    <property type="term" value="F:DNA-binding transcription factor activity, RNA polymerase II-specific"/>
    <property type="evidence" value="ECO:0007669"/>
    <property type="project" value="InterPro"/>
</dbReference>
<evidence type="ECO:0000256" key="2">
    <source>
        <dbReference type="ARBA" id="ARBA00022723"/>
    </source>
</evidence>
<keyword evidence="3" id="KW-0805">Transcription regulation</keyword>
<dbReference type="GO" id="GO:0005634">
    <property type="term" value="C:nucleus"/>
    <property type="evidence" value="ECO:0007669"/>
    <property type="project" value="UniProtKB-SubCell"/>
</dbReference>
<dbReference type="GO" id="GO:0003677">
    <property type="term" value="F:DNA binding"/>
    <property type="evidence" value="ECO:0007669"/>
    <property type="project" value="InterPro"/>
</dbReference>
<evidence type="ECO:0000256" key="3">
    <source>
        <dbReference type="ARBA" id="ARBA00023015"/>
    </source>
</evidence>
<feature type="domain" description="Xylanolytic transcriptional activator regulatory" evidence="6">
    <location>
        <begin position="103"/>
        <end position="210"/>
    </location>
</feature>
<evidence type="ECO:0000313" key="7">
    <source>
        <dbReference type="EMBL" id="KIO22853.1"/>
    </source>
</evidence>
<keyword evidence="8" id="KW-1185">Reference proteome</keyword>
<dbReference type="InterPro" id="IPR050815">
    <property type="entry name" value="TF_fung"/>
</dbReference>
<gene>
    <name evidence="7" type="ORF">M407DRAFT_114909</name>
</gene>
<evidence type="ECO:0000256" key="1">
    <source>
        <dbReference type="ARBA" id="ARBA00004123"/>
    </source>
</evidence>
<dbReference type="OrthoDB" id="2123952at2759"/>
<evidence type="ECO:0000256" key="5">
    <source>
        <dbReference type="ARBA" id="ARBA00023242"/>
    </source>
</evidence>
<dbReference type="SMART" id="SM00906">
    <property type="entry name" value="Fungal_trans"/>
    <property type="match status" value="1"/>
</dbReference>
<comment type="subcellular location">
    <subcellularLocation>
        <location evidence="1">Nucleus</location>
    </subcellularLocation>
</comment>
<reference evidence="7 8" key="1">
    <citation type="submission" date="2014-04" db="EMBL/GenBank/DDBJ databases">
        <authorList>
            <consortium name="DOE Joint Genome Institute"/>
            <person name="Kuo A."/>
            <person name="Girlanda M."/>
            <person name="Perotto S."/>
            <person name="Kohler A."/>
            <person name="Nagy L.G."/>
            <person name="Floudas D."/>
            <person name="Copeland A."/>
            <person name="Barry K.W."/>
            <person name="Cichocki N."/>
            <person name="Veneault-Fourrey C."/>
            <person name="LaButti K."/>
            <person name="Lindquist E.A."/>
            <person name="Lipzen A."/>
            <person name="Lundell T."/>
            <person name="Morin E."/>
            <person name="Murat C."/>
            <person name="Sun H."/>
            <person name="Tunlid A."/>
            <person name="Henrissat B."/>
            <person name="Grigoriev I.V."/>
            <person name="Hibbett D.S."/>
            <person name="Martin F."/>
            <person name="Nordberg H.P."/>
            <person name="Cantor M.N."/>
            <person name="Hua S.X."/>
        </authorList>
    </citation>
    <scope>NUCLEOTIDE SEQUENCE [LARGE SCALE GENOMIC DNA]</scope>
    <source>
        <strain evidence="7 8">MUT 4182</strain>
    </source>
</reference>
<reference evidence="8" key="2">
    <citation type="submission" date="2015-01" db="EMBL/GenBank/DDBJ databases">
        <title>Evolutionary Origins and Diversification of the Mycorrhizal Mutualists.</title>
        <authorList>
            <consortium name="DOE Joint Genome Institute"/>
            <consortium name="Mycorrhizal Genomics Consortium"/>
            <person name="Kohler A."/>
            <person name="Kuo A."/>
            <person name="Nagy L.G."/>
            <person name="Floudas D."/>
            <person name="Copeland A."/>
            <person name="Barry K.W."/>
            <person name="Cichocki N."/>
            <person name="Veneault-Fourrey C."/>
            <person name="LaButti K."/>
            <person name="Lindquist E.A."/>
            <person name="Lipzen A."/>
            <person name="Lundell T."/>
            <person name="Morin E."/>
            <person name="Murat C."/>
            <person name="Riley R."/>
            <person name="Ohm R."/>
            <person name="Sun H."/>
            <person name="Tunlid A."/>
            <person name="Henrissat B."/>
            <person name="Grigoriev I.V."/>
            <person name="Hibbett D.S."/>
            <person name="Martin F."/>
        </authorList>
    </citation>
    <scope>NUCLEOTIDE SEQUENCE [LARGE SCALE GENOMIC DNA]</scope>
    <source>
        <strain evidence="8">MUT 4182</strain>
    </source>
</reference>
<organism evidence="7 8">
    <name type="scientific">Tulasnella calospora MUT 4182</name>
    <dbReference type="NCBI Taxonomy" id="1051891"/>
    <lineage>
        <taxon>Eukaryota</taxon>
        <taxon>Fungi</taxon>
        <taxon>Dikarya</taxon>
        <taxon>Basidiomycota</taxon>
        <taxon>Agaricomycotina</taxon>
        <taxon>Agaricomycetes</taxon>
        <taxon>Cantharellales</taxon>
        <taxon>Tulasnellaceae</taxon>
        <taxon>Tulasnella</taxon>
    </lineage>
</organism>
<keyword evidence="5" id="KW-0539">Nucleus</keyword>
<proteinExistence type="predicted"/>
<evidence type="ECO:0000259" key="6">
    <source>
        <dbReference type="SMART" id="SM00906"/>
    </source>
</evidence>
<dbReference type="Pfam" id="PF04082">
    <property type="entry name" value="Fungal_trans"/>
    <property type="match status" value="1"/>
</dbReference>
<dbReference type="HOGENOM" id="CLU_641220_0_0_1"/>
<dbReference type="GO" id="GO:0006351">
    <property type="term" value="P:DNA-templated transcription"/>
    <property type="evidence" value="ECO:0007669"/>
    <property type="project" value="InterPro"/>
</dbReference>
<sequence length="428" mass="47292">MHLIKVFFDTSRTGYTVHKPRFFKSLNLPPKYRPHPCLLNVMFLIACHHSQDPLLTGHQEVFLVRSRKHLQTSLKNRDRLLHFLSASTLLSYYFLKSGRFLEASYQISSAARFAITCNLHKMSSPVWKPPPTVKKGDPFSPSSSSPNLSGGVELTPLLPPPIDGVDVGERINLFWMIVLVDHSASLITGLPTSIDFDNIQTVWPRAIEDYESGAANEDKASVGSLFDKRAEDHAAGLSETTLLRQTQTKAIVLLERVVKFSNWGKGIDAEQLRSPVFTTTFRSLYDAITRHLAATPPLNIVTSPTITTQHLSPAPDTPKTPLPRADSAGLAFARAPSTAHSDSAASSTAGTAVPPAPPRFILVHVYGIVSYIHLYDALCRDQEAETIEMAPGSYQDRLEMARRALRDIRALKASGTDFKKHLMMQGVS</sequence>
<dbReference type="InterPro" id="IPR007219">
    <property type="entry name" value="XnlR_reg_dom"/>
</dbReference>
<evidence type="ECO:0000313" key="8">
    <source>
        <dbReference type="Proteomes" id="UP000054248"/>
    </source>
</evidence>
<dbReference type="Proteomes" id="UP000054248">
    <property type="component" value="Unassembled WGS sequence"/>
</dbReference>
<keyword evidence="4" id="KW-0804">Transcription</keyword>
<dbReference type="PANTHER" id="PTHR47338:SF29">
    <property type="entry name" value="ZN(2)-C6 FUNGAL-TYPE DOMAIN-CONTAINING PROTEIN"/>
    <property type="match status" value="1"/>
</dbReference>
<name>A0A0C3KNF5_9AGAM</name>
<dbReference type="AlphaFoldDB" id="A0A0C3KNF5"/>
<dbReference type="PANTHER" id="PTHR47338">
    <property type="entry name" value="ZN(II)2CYS6 TRANSCRIPTION FACTOR (EUROFUNG)-RELATED"/>
    <property type="match status" value="1"/>
</dbReference>
<accession>A0A0C3KNF5</accession>
<evidence type="ECO:0000256" key="4">
    <source>
        <dbReference type="ARBA" id="ARBA00023163"/>
    </source>
</evidence>